<organism evidence="9 10">
    <name type="scientific">Marinilactibacillus psychrotolerans 42ea</name>
    <dbReference type="NCBI Taxonomy" id="1255609"/>
    <lineage>
        <taxon>Bacteria</taxon>
        <taxon>Bacillati</taxon>
        <taxon>Bacillota</taxon>
        <taxon>Bacilli</taxon>
        <taxon>Lactobacillales</taxon>
        <taxon>Carnobacteriaceae</taxon>
        <taxon>Marinilactibacillus</taxon>
    </lineage>
</organism>
<reference evidence="9 10" key="1">
    <citation type="submission" date="2017-02" db="EMBL/GenBank/DDBJ databases">
        <authorList>
            <person name="Peterson S.W."/>
        </authorList>
    </citation>
    <scope>NUCLEOTIDE SEQUENCE [LARGE SCALE GENOMIC DNA]</scope>
    <source>
        <strain evidence="9 10">42ea</strain>
    </source>
</reference>
<evidence type="ECO:0000256" key="6">
    <source>
        <dbReference type="PIRSR" id="PIRSR000915-1"/>
    </source>
</evidence>
<dbReference type="InterPro" id="IPR006357">
    <property type="entry name" value="HAD-SF_hydro_IIA"/>
</dbReference>
<evidence type="ECO:0000256" key="8">
    <source>
        <dbReference type="PIRSR" id="PIRSR000915-3"/>
    </source>
</evidence>
<comment type="similarity">
    <text evidence="1 5">Belongs to the HAD-like hydrolase superfamily. NagD family.</text>
</comment>
<dbReference type="InterPro" id="IPR036412">
    <property type="entry name" value="HAD-like_sf"/>
</dbReference>
<feature type="binding site" evidence="7">
    <location>
        <position position="185"/>
    </location>
    <ligand>
        <name>substrate</name>
    </ligand>
</feature>
<dbReference type="EMBL" id="FUKW01000115">
    <property type="protein sequence ID" value="SJN39876.1"/>
    <property type="molecule type" value="Genomic_DNA"/>
</dbReference>
<dbReference type="GO" id="GO:0016791">
    <property type="term" value="F:phosphatase activity"/>
    <property type="evidence" value="ECO:0007669"/>
    <property type="project" value="TreeGrafter"/>
</dbReference>
<keyword evidence="3" id="KW-0378">Hydrolase</keyword>
<accession>A0A1R4K6I1</accession>
<dbReference type="AlphaFoldDB" id="A0A1R4K6I1"/>
<feature type="binding site" evidence="8">
    <location>
        <position position="14"/>
    </location>
    <ligand>
        <name>Mg(2+)</name>
        <dbReference type="ChEBI" id="CHEBI:18420"/>
    </ligand>
</feature>
<feature type="active site" description="Nucleophile" evidence="6">
    <location>
        <position position="14"/>
    </location>
</feature>
<dbReference type="PANTHER" id="PTHR19288:SF46">
    <property type="entry name" value="HALOACID DEHALOGENASE-LIKE HYDROLASE DOMAIN-CONTAINING PROTEIN 2"/>
    <property type="match status" value="1"/>
</dbReference>
<dbReference type="GO" id="GO:0046872">
    <property type="term" value="F:metal ion binding"/>
    <property type="evidence" value="ECO:0007669"/>
    <property type="project" value="UniProtKB-KW"/>
</dbReference>
<dbReference type="RefSeq" id="WP_370684761.1">
    <property type="nucleotide sequence ID" value="NZ_FUKW01000115.1"/>
</dbReference>
<gene>
    <name evidence="9" type="ORF">FM115_08340</name>
</gene>
<evidence type="ECO:0000313" key="9">
    <source>
        <dbReference type="EMBL" id="SJN39876.1"/>
    </source>
</evidence>
<dbReference type="GO" id="GO:0005737">
    <property type="term" value="C:cytoplasm"/>
    <property type="evidence" value="ECO:0007669"/>
    <property type="project" value="TreeGrafter"/>
</dbReference>
<evidence type="ECO:0000256" key="5">
    <source>
        <dbReference type="PIRNR" id="PIRNR000915"/>
    </source>
</evidence>
<dbReference type="NCBIfam" id="TIGR01460">
    <property type="entry name" value="HAD-SF-IIA"/>
    <property type="match status" value="1"/>
</dbReference>
<dbReference type="GeneID" id="96912414"/>
<dbReference type="Pfam" id="PF13344">
    <property type="entry name" value="Hydrolase_6"/>
    <property type="match status" value="1"/>
</dbReference>
<dbReference type="Pfam" id="PF13242">
    <property type="entry name" value="Hydrolase_like"/>
    <property type="match status" value="1"/>
</dbReference>
<evidence type="ECO:0000256" key="7">
    <source>
        <dbReference type="PIRSR" id="PIRSR000915-2"/>
    </source>
</evidence>
<feature type="active site" description="Proton donor" evidence="6">
    <location>
        <position position="16"/>
    </location>
</feature>
<evidence type="ECO:0000256" key="3">
    <source>
        <dbReference type="ARBA" id="ARBA00022801"/>
    </source>
</evidence>
<dbReference type="SFLD" id="SFLDG01139">
    <property type="entry name" value="C2.A:_Pyridoxal_Phosphate_Phos"/>
    <property type="match status" value="1"/>
</dbReference>
<dbReference type="InterPro" id="IPR023214">
    <property type="entry name" value="HAD_sf"/>
</dbReference>
<keyword evidence="2 5" id="KW-0479">Metal-binding</keyword>
<comment type="cofactor">
    <cofactor evidence="8">
        <name>Mg(2+)</name>
        <dbReference type="ChEBI" id="CHEBI:18420"/>
    </cofactor>
    <text evidence="8">Divalent metal ions. Mg(2+) is the most effective.</text>
</comment>
<dbReference type="PANTHER" id="PTHR19288">
    <property type="entry name" value="4-NITROPHENYLPHOSPHATASE-RELATED"/>
    <property type="match status" value="1"/>
</dbReference>
<comment type="function">
    <text evidence="5">Catalyzes the dephosphorylation of 2-6 carbon acid sugars in vitro.</text>
</comment>
<dbReference type="SUPFAM" id="SSF56784">
    <property type="entry name" value="HAD-like"/>
    <property type="match status" value="1"/>
</dbReference>
<dbReference type="NCBIfam" id="TIGR01457">
    <property type="entry name" value="HAD-SF-IIA-hyp2"/>
    <property type="match status" value="1"/>
</dbReference>
<evidence type="ECO:0000313" key="10">
    <source>
        <dbReference type="Proteomes" id="UP000195611"/>
    </source>
</evidence>
<keyword evidence="4 5" id="KW-0460">Magnesium</keyword>
<evidence type="ECO:0000256" key="4">
    <source>
        <dbReference type="ARBA" id="ARBA00022842"/>
    </source>
</evidence>
<dbReference type="Proteomes" id="UP000195611">
    <property type="component" value="Unassembled WGS sequence"/>
</dbReference>
<dbReference type="Gene3D" id="3.40.50.1000">
    <property type="entry name" value="HAD superfamily/HAD-like"/>
    <property type="match status" value="2"/>
</dbReference>
<dbReference type="EC" id="3.1.3.-" evidence="5"/>
<dbReference type="PIRSF" id="PIRSF000915">
    <property type="entry name" value="PGP-type_phosphatase"/>
    <property type="match status" value="1"/>
</dbReference>
<feature type="binding site" evidence="8">
    <location>
        <position position="210"/>
    </location>
    <ligand>
        <name>Mg(2+)</name>
        <dbReference type="ChEBI" id="CHEBI:18420"/>
    </ligand>
</feature>
<protein>
    <recommendedName>
        <fullName evidence="5">Acid sugar phosphatase</fullName>
        <ecNumber evidence="5">3.1.3.-</ecNumber>
    </recommendedName>
</protein>
<name>A0A1R4K6I1_9LACT</name>
<evidence type="ECO:0000256" key="2">
    <source>
        <dbReference type="ARBA" id="ARBA00022723"/>
    </source>
</evidence>
<dbReference type="InterPro" id="IPR006354">
    <property type="entry name" value="HAD-SF_hydro_IIA_hyp1"/>
</dbReference>
<dbReference type="CDD" id="cd07530">
    <property type="entry name" value="HAD_Pase_UmpH-like"/>
    <property type="match status" value="1"/>
</dbReference>
<dbReference type="SFLD" id="SFLDS00003">
    <property type="entry name" value="Haloacid_Dehalogenase"/>
    <property type="match status" value="1"/>
</dbReference>
<dbReference type="FunFam" id="3.40.50.1000:FF:000053">
    <property type="entry name" value="TIGR01457 family HAD hydrolase"/>
    <property type="match status" value="1"/>
</dbReference>
<feature type="binding site" evidence="8">
    <location>
        <position position="16"/>
    </location>
    <ligand>
        <name>Mg(2+)</name>
        <dbReference type="ChEBI" id="CHEBI:18420"/>
    </ligand>
</feature>
<proteinExistence type="inferred from homology"/>
<evidence type="ECO:0000256" key="1">
    <source>
        <dbReference type="ARBA" id="ARBA00006696"/>
    </source>
</evidence>
<sequence>MVDKMKDYKGYLIDLDGTMYKGSEPISEAPGFINQLRKAKKPFLFVTNNSTSSPKEVSKKLNEQFKVEAYESEVYTSSLATADYLKSLGGKTVYVVGEKGLIEAVLNAGFKIDEENPDHVVVGLDRALTYEKCEKATLAIQKGANFIATNKDTNLPTERGMVPGAGSVVALIEKATRIAPTFVGKPEAIIMDEAIKRIGFKKDEVLMVGDNYETDILAGINNEVDTLLVYTGFTKEEDMRTVIKQPTYAIQTLADWKLNDD</sequence>